<gene>
    <name evidence="1" type="ORF">PXEA_LOCUS17642</name>
</gene>
<name>A0A3S5CNU0_9PLAT</name>
<proteinExistence type="predicted"/>
<reference evidence="1" key="1">
    <citation type="submission" date="2018-11" db="EMBL/GenBank/DDBJ databases">
        <authorList>
            <consortium name="Pathogen Informatics"/>
        </authorList>
    </citation>
    <scope>NUCLEOTIDE SEQUENCE</scope>
</reference>
<protein>
    <submittedName>
        <fullName evidence="1">Uncharacterized protein</fullName>
    </submittedName>
</protein>
<comment type="caution">
    <text evidence="1">The sequence shown here is derived from an EMBL/GenBank/DDBJ whole genome shotgun (WGS) entry which is preliminary data.</text>
</comment>
<dbReference type="AlphaFoldDB" id="A0A3S5CNU0"/>
<accession>A0A3S5CNU0</accession>
<keyword evidence="2" id="KW-1185">Reference proteome</keyword>
<dbReference type="Proteomes" id="UP000784294">
    <property type="component" value="Unassembled WGS sequence"/>
</dbReference>
<evidence type="ECO:0000313" key="2">
    <source>
        <dbReference type="Proteomes" id="UP000784294"/>
    </source>
</evidence>
<evidence type="ECO:0000313" key="1">
    <source>
        <dbReference type="EMBL" id="VEL24202.1"/>
    </source>
</evidence>
<dbReference type="EMBL" id="CAAALY010066461">
    <property type="protein sequence ID" value="VEL24202.1"/>
    <property type="molecule type" value="Genomic_DNA"/>
</dbReference>
<organism evidence="1 2">
    <name type="scientific">Protopolystoma xenopodis</name>
    <dbReference type="NCBI Taxonomy" id="117903"/>
    <lineage>
        <taxon>Eukaryota</taxon>
        <taxon>Metazoa</taxon>
        <taxon>Spiralia</taxon>
        <taxon>Lophotrochozoa</taxon>
        <taxon>Platyhelminthes</taxon>
        <taxon>Monogenea</taxon>
        <taxon>Polyopisthocotylea</taxon>
        <taxon>Polystomatidea</taxon>
        <taxon>Polystomatidae</taxon>
        <taxon>Protopolystoma</taxon>
    </lineage>
</organism>
<sequence length="100" mass="11280">MVVPFAVGMIPNEPAADRHVQQDSNGVNRGKCMSLDHCPNATSQTPADMYTRKPMGAYHRRPHLRPQQQDRQSRLAAAEARKLAVFYWGSVINADTWRTC</sequence>